<gene>
    <name evidence="2" type="ORF">PXEA_LOCUS15423</name>
</gene>
<accession>A0A3S4ZX25</accession>
<dbReference type="AlphaFoldDB" id="A0A3S4ZX25"/>
<comment type="caution">
    <text evidence="2">The sequence shown here is derived from an EMBL/GenBank/DDBJ whole genome shotgun (WGS) entry which is preliminary data.</text>
</comment>
<organism evidence="2 3">
    <name type="scientific">Protopolystoma xenopodis</name>
    <dbReference type="NCBI Taxonomy" id="117903"/>
    <lineage>
        <taxon>Eukaryota</taxon>
        <taxon>Metazoa</taxon>
        <taxon>Spiralia</taxon>
        <taxon>Lophotrochozoa</taxon>
        <taxon>Platyhelminthes</taxon>
        <taxon>Monogenea</taxon>
        <taxon>Polyopisthocotylea</taxon>
        <taxon>Polystomatidea</taxon>
        <taxon>Polystomatidae</taxon>
        <taxon>Protopolystoma</taxon>
    </lineage>
</organism>
<reference evidence="2" key="1">
    <citation type="submission" date="2018-11" db="EMBL/GenBank/DDBJ databases">
        <authorList>
            <consortium name="Pathogen Informatics"/>
        </authorList>
    </citation>
    <scope>NUCLEOTIDE SEQUENCE</scope>
</reference>
<protein>
    <submittedName>
        <fullName evidence="2">Uncharacterized protein</fullName>
    </submittedName>
</protein>
<sequence length="67" mass="7221">MTLTHQAVSRLLPVLDVTIVQFVPTEPSWHLPSSRPLPASATNQPTNQPASQPASQPVSQPANQRQA</sequence>
<dbReference type="EMBL" id="CAAALY010054090">
    <property type="protein sequence ID" value="VEL21983.1"/>
    <property type="molecule type" value="Genomic_DNA"/>
</dbReference>
<feature type="compositionally biased region" description="Polar residues" evidence="1">
    <location>
        <begin position="40"/>
        <end position="67"/>
    </location>
</feature>
<evidence type="ECO:0000256" key="1">
    <source>
        <dbReference type="SAM" id="MobiDB-lite"/>
    </source>
</evidence>
<proteinExistence type="predicted"/>
<name>A0A3S4ZX25_9PLAT</name>
<evidence type="ECO:0000313" key="2">
    <source>
        <dbReference type="EMBL" id="VEL21983.1"/>
    </source>
</evidence>
<keyword evidence="3" id="KW-1185">Reference proteome</keyword>
<dbReference type="Proteomes" id="UP000784294">
    <property type="component" value="Unassembled WGS sequence"/>
</dbReference>
<evidence type="ECO:0000313" key="3">
    <source>
        <dbReference type="Proteomes" id="UP000784294"/>
    </source>
</evidence>
<feature type="region of interest" description="Disordered" evidence="1">
    <location>
        <begin position="26"/>
        <end position="67"/>
    </location>
</feature>